<feature type="transmembrane region" description="Helical" evidence="8">
    <location>
        <begin position="320"/>
        <end position="339"/>
    </location>
</feature>
<reference evidence="10 11" key="1">
    <citation type="submission" date="2020-05" db="EMBL/GenBank/DDBJ databases">
        <title>Hymenobacter terrestris sp. nov. and Hymenobacter lapidiphilus sp. nov., isolated from regoliths in Antarctica.</title>
        <authorList>
            <person name="Sedlacek I."/>
            <person name="Pantucek R."/>
            <person name="Zeman M."/>
            <person name="Holochova P."/>
            <person name="Kralova S."/>
            <person name="Stankova E."/>
            <person name="Sedo O."/>
            <person name="Micenkova L."/>
            <person name="Svec P."/>
            <person name="Gupta V."/>
            <person name="Sood U."/>
            <person name="Korpole U.S."/>
            <person name="Lal R."/>
        </authorList>
    </citation>
    <scope>NUCLEOTIDE SEQUENCE [LARGE SCALE GENOMIC DNA]</scope>
    <source>
        <strain evidence="10 11">P5342</strain>
    </source>
</reference>
<comment type="caution">
    <text evidence="10">The sequence shown here is derived from an EMBL/GenBank/DDBJ whole genome shotgun (WGS) entry which is preliminary data.</text>
</comment>
<dbReference type="InterPro" id="IPR050297">
    <property type="entry name" value="LipidA_mod_glycosyltrf_83"/>
</dbReference>
<dbReference type="GO" id="GO:0009103">
    <property type="term" value="P:lipopolysaccharide biosynthetic process"/>
    <property type="evidence" value="ECO:0007669"/>
    <property type="project" value="UniProtKB-ARBA"/>
</dbReference>
<keyword evidence="2" id="KW-1003">Cell membrane</keyword>
<keyword evidence="11" id="KW-1185">Reference proteome</keyword>
<feature type="domain" description="Glycosyltransferase RgtA/B/C/D-like" evidence="9">
    <location>
        <begin position="57"/>
        <end position="213"/>
    </location>
</feature>
<dbReference type="Pfam" id="PF13231">
    <property type="entry name" value="PMT_2"/>
    <property type="match status" value="1"/>
</dbReference>
<evidence type="ECO:0000256" key="5">
    <source>
        <dbReference type="ARBA" id="ARBA00022692"/>
    </source>
</evidence>
<dbReference type="Proteomes" id="UP000565521">
    <property type="component" value="Unassembled WGS sequence"/>
</dbReference>
<evidence type="ECO:0000256" key="7">
    <source>
        <dbReference type="ARBA" id="ARBA00023136"/>
    </source>
</evidence>
<feature type="transmembrane region" description="Helical" evidence="8">
    <location>
        <begin position="84"/>
        <end position="102"/>
    </location>
</feature>
<keyword evidence="6 8" id="KW-1133">Transmembrane helix</keyword>
<evidence type="ECO:0000256" key="8">
    <source>
        <dbReference type="SAM" id="Phobius"/>
    </source>
</evidence>
<dbReference type="RefSeq" id="WP_176909112.1">
    <property type="nucleotide sequence ID" value="NZ_JABKAU010000025.1"/>
</dbReference>
<feature type="transmembrane region" description="Helical" evidence="8">
    <location>
        <begin position="134"/>
        <end position="152"/>
    </location>
</feature>
<evidence type="ECO:0000313" key="11">
    <source>
        <dbReference type="Proteomes" id="UP000565521"/>
    </source>
</evidence>
<feature type="transmembrane region" description="Helical" evidence="8">
    <location>
        <begin position="291"/>
        <end position="308"/>
    </location>
</feature>
<keyword evidence="5 8" id="KW-0812">Transmembrane</keyword>
<feature type="transmembrane region" description="Helical" evidence="8">
    <location>
        <begin position="158"/>
        <end position="191"/>
    </location>
</feature>
<evidence type="ECO:0000256" key="2">
    <source>
        <dbReference type="ARBA" id="ARBA00022475"/>
    </source>
</evidence>
<feature type="transmembrane region" description="Helical" evidence="8">
    <location>
        <begin position="264"/>
        <end position="279"/>
    </location>
</feature>
<evidence type="ECO:0000313" key="10">
    <source>
        <dbReference type="EMBL" id="NVO32232.1"/>
    </source>
</evidence>
<keyword evidence="3" id="KW-0328">Glycosyltransferase</keyword>
<dbReference type="PANTHER" id="PTHR33908:SF3">
    <property type="entry name" value="UNDECAPRENYL PHOSPHATE-ALPHA-4-AMINO-4-DEOXY-L-ARABINOSE ARABINOSYL TRANSFERASE"/>
    <property type="match status" value="1"/>
</dbReference>
<dbReference type="PANTHER" id="PTHR33908">
    <property type="entry name" value="MANNOSYLTRANSFERASE YKCB-RELATED"/>
    <property type="match status" value="1"/>
</dbReference>
<dbReference type="GO" id="GO:0016763">
    <property type="term" value="F:pentosyltransferase activity"/>
    <property type="evidence" value="ECO:0007669"/>
    <property type="project" value="TreeGrafter"/>
</dbReference>
<dbReference type="GO" id="GO:0005886">
    <property type="term" value="C:plasma membrane"/>
    <property type="evidence" value="ECO:0007669"/>
    <property type="project" value="UniProtKB-SubCell"/>
</dbReference>
<dbReference type="AlphaFoldDB" id="A0A7Y7U6C5"/>
<protein>
    <submittedName>
        <fullName evidence="10">Glycosyltransferase family 39 protein</fullName>
    </submittedName>
</protein>
<dbReference type="GO" id="GO:0010041">
    <property type="term" value="P:response to iron(III) ion"/>
    <property type="evidence" value="ECO:0007669"/>
    <property type="project" value="TreeGrafter"/>
</dbReference>
<feature type="transmembrane region" description="Helical" evidence="8">
    <location>
        <begin position="108"/>
        <end position="127"/>
    </location>
</feature>
<evidence type="ECO:0000256" key="6">
    <source>
        <dbReference type="ARBA" id="ARBA00022989"/>
    </source>
</evidence>
<proteinExistence type="predicted"/>
<evidence type="ECO:0000256" key="3">
    <source>
        <dbReference type="ARBA" id="ARBA00022676"/>
    </source>
</evidence>
<sequence length="480" mass="53561">MLLLLVLVFFSLFFRLGSAPMQRWDESRLALNAAGILEQREWLVMFYGGQPDLWNTKPPLMIWLQALSIKALGYTDLAVRLPAALAALATTLGLFWYGHRYLRGPLMGWLAAVVLLASPGYITLHVVRTGDYDALLVLWTTIALLAFGNYLTTGASRTLWLVVGAFTLAVFTKGVAGVVGLPALLLAAACTKQLPGLLRQRHLYLGGLALLIAAGSYYVARESAAPGYLAAVWANELGGRATTALDDHSESLGWYTNLLATSKYSFWLVFSLVGLVLGIRQQPRSPEYRLVVLWGCWVGWYLLVLSLVQTKLTWYDAPIYPALALLAAFGISMLVRAVTVHFRLPALRPVVWVLLSLLLFWGPYANLMKQQTTAHRARYGEAEVQFGRHLQRQRTAQPWLTAYSILTSSAYNGSMEWYAIVAQKSFNEQVTYRFDDNIPQLVAGETVMVCDSRLRQQLQQQRVVQVLLQQDSCATLRVLK</sequence>
<feature type="transmembrane region" description="Helical" evidence="8">
    <location>
        <begin position="346"/>
        <end position="364"/>
    </location>
</feature>
<dbReference type="EMBL" id="JABKAU010000025">
    <property type="protein sequence ID" value="NVO32232.1"/>
    <property type="molecule type" value="Genomic_DNA"/>
</dbReference>
<comment type="subcellular location">
    <subcellularLocation>
        <location evidence="1">Cell membrane</location>
        <topology evidence="1">Multi-pass membrane protein</topology>
    </subcellularLocation>
</comment>
<evidence type="ECO:0000259" key="9">
    <source>
        <dbReference type="Pfam" id="PF13231"/>
    </source>
</evidence>
<gene>
    <name evidence="10" type="ORF">HW554_13505</name>
</gene>
<organism evidence="10 11">
    <name type="scientific">Hymenobacter lapidiphilus</name>
    <dbReference type="NCBI Taxonomy" id="2608003"/>
    <lineage>
        <taxon>Bacteria</taxon>
        <taxon>Pseudomonadati</taxon>
        <taxon>Bacteroidota</taxon>
        <taxon>Cytophagia</taxon>
        <taxon>Cytophagales</taxon>
        <taxon>Hymenobacteraceae</taxon>
        <taxon>Hymenobacter</taxon>
    </lineage>
</organism>
<keyword evidence="4 10" id="KW-0808">Transferase</keyword>
<dbReference type="InterPro" id="IPR038731">
    <property type="entry name" value="RgtA/B/C-like"/>
</dbReference>
<feature type="transmembrane region" description="Helical" evidence="8">
    <location>
        <begin position="203"/>
        <end position="220"/>
    </location>
</feature>
<accession>A0A7Y7U6C5</accession>
<keyword evidence="7 8" id="KW-0472">Membrane</keyword>
<name>A0A7Y7U6C5_9BACT</name>
<evidence type="ECO:0000256" key="4">
    <source>
        <dbReference type="ARBA" id="ARBA00022679"/>
    </source>
</evidence>
<evidence type="ECO:0000256" key="1">
    <source>
        <dbReference type="ARBA" id="ARBA00004651"/>
    </source>
</evidence>